<dbReference type="AlphaFoldDB" id="A0A8H7W753"/>
<evidence type="ECO:0000313" key="2">
    <source>
        <dbReference type="EMBL" id="KAG4417822.1"/>
    </source>
</evidence>
<keyword evidence="3" id="KW-1185">Reference proteome</keyword>
<gene>
    <name evidence="2" type="ORF">IFR04_009030</name>
</gene>
<name>A0A8H7W753_9HELO</name>
<accession>A0A8H7W753</accession>
<protein>
    <submittedName>
        <fullName evidence="2">Uncharacterized protein</fullName>
    </submittedName>
</protein>
<proteinExistence type="predicted"/>
<comment type="caution">
    <text evidence="2">The sequence shown here is derived from an EMBL/GenBank/DDBJ whole genome shotgun (WGS) entry which is preliminary data.</text>
</comment>
<sequence>MSSVEGAWRLGRSVDARECETSRRENNAIVDGGSEGGREEEWQSGSGGNGREKDPGLNPGRRNADWVEWRVQVDVGGTGCMVWSGMAR</sequence>
<dbReference type="Proteomes" id="UP000664132">
    <property type="component" value="Unassembled WGS sequence"/>
</dbReference>
<reference evidence="2" key="1">
    <citation type="submission" date="2021-02" db="EMBL/GenBank/DDBJ databases">
        <title>Genome sequence Cadophora malorum strain M34.</title>
        <authorList>
            <person name="Stefanovic E."/>
            <person name="Vu D."/>
            <person name="Scully C."/>
            <person name="Dijksterhuis J."/>
            <person name="Roader J."/>
            <person name="Houbraken J."/>
        </authorList>
    </citation>
    <scope>NUCLEOTIDE SEQUENCE</scope>
    <source>
        <strain evidence="2">M34</strain>
    </source>
</reference>
<feature type="region of interest" description="Disordered" evidence="1">
    <location>
        <begin position="1"/>
        <end position="63"/>
    </location>
</feature>
<evidence type="ECO:0000256" key="1">
    <source>
        <dbReference type="SAM" id="MobiDB-lite"/>
    </source>
</evidence>
<evidence type="ECO:0000313" key="3">
    <source>
        <dbReference type="Proteomes" id="UP000664132"/>
    </source>
</evidence>
<dbReference type="EMBL" id="JAFJYH010000144">
    <property type="protein sequence ID" value="KAG4417822.1"/>
    <property type="molecule type" value="Genomic_DNA"/>
</dbReference>
<feature type="compositionally biased region" description="Basic and acidic residues" evidence="1">
    <location>
        <begin position="12"/>
        <end position="26"/>
    </location>
</feature>
<organism evidence="2 3">
    <name type="scientific">Cadophora malorum</name>
    <dbReference type="NCBI Taxonomy" id="108018"/>
    <lineage>
        <taxon>Eukaryota</taxon>
        <taxon>Fungi</taxon>
        <taxon>Dikarya</taxon>
        <taxon>Ascomycota</taxon>
        <taxon>Pezizomycotina</taxon>
        <taxon>Leotiomycetes</taxon>
        <taxon>Helotiales</taxon>
        <taxon>Ploettnerulaceae</taxon>
        <taxon>Cadophora</taxon>
    </lineage>
</organism>